<dbReference type="PANTHER" id="PTHR30050:SF2">
    <property type="entry name" value="CHROMOSOMAL REPLICATION INITIATOR PROTEIN DNAA"/>
    <property type="match status" value="1"/>
</dbReference>
<dbReference type="Gene3D" id="1.10.1750.10">
    <property type="match status" value="1"/>
</dbReference>
<proteinExistence type="predicted"/>
<dbReference type="Pfam" id="PF04545">
    <property type="entry name" value="Sigma70_r4"/>
    <property type="match status" value="1"/>
</dbReference>
<dbReference type="InterPro" id="IPR018312">
    <property type="entry name" value="Chromosome_initiator_DnaA_CS"/>
</dbReference>
<gene>
    <name evidence="2" type="ORF">UX31_C0001G0034</name>
</gene>
<dbReference type="AlphaFoldDB" id="A0A0G1NQ17"/>
<comment type="caution">
    <text evidence="2">The sequence shown here is derived from an EMBL/GenBank/DDBJ whole genome shotgun (WGS) entry which is preliminary data.</text>
</comment>
<evidence type="ECO:0000259" key="1">
    <source>
        <dbReference type="SMART" id="SM00760"/>
    </source>
</evidence>
<dbReference type="EMBL" id="LCLS01000001">
    <property type="protein sequence ID" value="KKU22516.1"/>
    <property type="molecule type" value="Genomic_DNA"/>
</dbReference>
<reference evidence="2 3" key="1">
    <citation type="journal article" date="2015" name="Nature">
        <title>rRNA introns, odd ribosomes, and small enigmatic genomes across a large radiation of phyla.</title>
        <authorList>
            <person name="Brown C.T."/>
            <person name="Hug L.A."/>
            <person name="Thomas B.C."/>
            <person name="Sharon I."/>
            <person name="Castelle C.J."/>
            <person name="Singh A."/>
            <person name="Wilkins M.J."/>
            <person name="Williams K.H."/>
            <person name="Banfield J.F."/>
        </authorList>
    </citation>
    <scope>NUCLEOTIDE SEQUENCE [LARGE SCALE GENOMIC DNA]</scope>
</reference>
<dbReference type="GO" id="GO:0006275">
    <property type="term" value="P:regulation of DNA replication"/>
    <property type="evidence" value="ECO:0007669"/>
    <property type="project" value="InterPro"/>
</dbReference>
<dbReference type="InterPro" id="IPR013324">
    <property type="entry name" value="RNA_pol_sigma_r3/r4-like"/>
</dbReference>
<name>A0A0G1NQ17_9BACT</name>
<protein>
    <submittedName>
        <fullName evidence="2">Chromosomal replication initiator protein DnaA</fullName>
    </submittedName>
</protein>
<feature type="domain" description="Chromosomal replication initiator DnaA C-terminal" evidence="1">
    <location>
        <begin position="15"/>
        <end position="84"/>
    </location>
</feature>
<dbReference type="Proteomes" id="UP000034107">
    <property type="component" value="Unassembled WGS sequence"/>
</dbReference>
<dbReference type="GO" id="GO:0005524">
    <property type="term" value="F:ATP binding"/>
    <property type="evidence" value="ECO:0007669"/>
    <property type="project" value="InterPro"/>
</dbReference>
<dbReference type="GO" id="GO:0006352">
    <property type="term" value="P:DNA-templated transcription initiation"/>
    <property type="evidence" value="ECO:0007669"/>
    <property type="project" value="InterPro"/>
</dbReference>
<dbReference type="InterPro" id="IPR013159">
    <property type="entry name" value="DnaA_C"/>
</dbReference>
<evidence type="ECO:0000313" key="3">
    <source>
        <dbReference type="Proteomes" id="UP000034107"/>
    </source>
</evidence>
<evidence type="ECO:0000313" key="2">
    <source>
        <dbReference type="EMBL" id="KKU22516.1"/>
    </source>
</evidence>
<dbReference type="SUPFAM" id="SSF48295">
    <property type="entry name" value="TrpR-like"/>
    <property type="match status" value="1"/>
</dbReference>
<dbReference type="PROSITE" id="PS01008">
    <property type="entry name" value="DNAA"/>
    <property type="match status" value="1"/>
</dbReference>
<dbReference type="SMART" id="SM00760">
    <property type="entry name" value="Bac_DnaA_C"/>
    <property type="match status" value="1"/>
</dbReference>
<sequence>MLETEKIGLDLEKNTAEDIIAFTARFYGVHLVDMFRRVRKKEFVLPRQVAMYLLREHLKLSFPAIGGFFGSRDHSTIIHAYRKIEKNIKTSEPFKSEVLKLESEIKEGNISLDAIPQKSREVRIREAQSSGFLTIMGGMNSLAIPGETLKRNYKILTSYRSGLSLEEVALEFGVTRERIRQIVKKEIVREAQRTGSEGMVIDISELFREEKHIHHEALISRRYPERSVVKDKKEKRWSRYYSQCRGCGTVAIKHKRKGYCQDCLGDISGKLREDIMRNKDQKCETCSIDRNVAINKFGRDLYITRDKTTGIRKILCRGCFLRFTGKKLSVSRLTILGRN</sequence>
<organism evidence="2 3">
    <name type="scientific">Candidatus Nomurabacteria bacterium GW2011_GWA1_46_11</name>
    <dbReference type="NCBI Taxonomy" id="1618732"/>
    <lineage>
        <taxon>Bacteria</taxon>
        <taxon>Candidatus Nomuraibacteriota</taxon>
    </lineage>
</organism>
<dbReference type="PANTHER" id="PTHR30050">
    <property type="entry name" value="CHROMOSOMAL REPLICATION INITIATOR PROTEIN DNAA"/>
    <property type="match status" value="1"/>
</dbReference>
<dbReference type="GO" id="GO:0003688">
    <property type="term" value="F:DNA replication origin binding"/>
    <property type="evidence" value="ECO:0007669"/>
    <property type="project" value="InterPro"/>
</dbReference>
<dbReference type="Gene3D" id="1.10.10.10">
    <property type="entry name" value="Winged helix-like DNA-binding domain superfamily/Winged helix DNA-binding domain"/>
    <property type="match status" value="1"/>
</dbReference>
<accession>A0A0G1NQ17</accession>
<dbReference type="GO" id="GO:0006270">
    <property type="term" value="P:DNA replication initiation"/>
    <property type="evidence" value="ECO:0007669"/>
    <property type="project" value="InterPro"/>
</dbReference>
<dbReference type="GO" id="GO:0005886">
    <property type="term" value="C:plasma membrane"/>
    <property type="evidence" value="ECO:0007669"/>
    <property type="project" value="TreeGrafter"/>
</dbReference>
<dbReference type="SUPFAM" id="SSF88659">
    <property type="entry name" value="Sigma3 and sigma4 domains of RNA polymerase sigma factors"/>
    <property type="match status" value="1"/>
</dbReference>
<dbReference type="InterPro" id="IPR007630">
    <property type="entry name" value="RNA_pol_sigma70_r4"/>
</dbReference>
<dbReference type="GO" id="GO:0003700">
    <property type="term" value="F:DNA-binding transcription factor activity"/>
    <property type="evidence" value="ECO:0007669"/>
    <property type="project" value="InterPro"/>
</dbReference>
<dbReference type="Pfam" id="PF08299">
    <property type="entry name" value="Bac_DnaA_C"/>
    <property type="match status" value="1"/>
</dbReference>
<dbReference type="CDD" id="cd06571">
    <property type="entry name" value="Bac_DnaA_C"/>
    <property type="match status" value="1"/>
</dbReference>
<dbReference type="InterPro" id="IPR036388">
    <property type="entry name" value="WH-like_DNA-bd_sf"/>
</dbReference>
<dbReference type="InterPro" id="IPR010921">
    <property type="entry name" value="Trp_repressor/repl_initiator"/>
</dbReference>